<dbReference type="KEGG" id="abat:CFX1CAM_1865"/>
<keyword evidence="3" id="KW-0732">Signal</keyword>
<evidence type="ECO:0000256" key="1">
    <source>
        <dbReference type="SAM" id="MobiDB-lite"/>
    </source>
</evidence>
<feature type="region of interest" description="Disordered" evidence="1">
    <location>
        <begin position="153"/>
        <end position="173"/>
    </location>
</feature>
<dbReference type="EMBL" id="LT859958">
    <property type="protein sequence ID" value="SMX54930.1"/>
    <property type="molecule type" value="Genomic_DNA"/>
</dbReference>
<feature type="signal peptide" evidence="3">
    <location>
        <begin position="1"/>
        <end position="28"/>
    </location>
</feature>
<keyword evidence="2" id="KW-0472">Membrane</keyword>
<keyword evidence="6" id="KW-1185">Reference proteome</keyword>
<feature type="compositionally biased region" description="Low complexity" evidence="1">
    <location>
        <begin position="243"/>
        <end position="252"/>
    </location>
</feature>
<dbReference type="OrthoDB" id="165574at2"/>
<name>A0A1Y6KA75_9CHLR</name>
<reference evidence="6" key="1">
    <citation type="submission" date="2017-05" db="EMBL/GenBank/DDBJ databases">
        <authorList>
            <person name="Kirkegaard R."/>
            <person name="Mcilroy J S."/>
        </authorList>
    </citation>
    <scope>NUCLEOTIDE SEQUENCE [LARGE SCALE GENOMIC DNA]</scope>
</reference>
<feature type="domain" description="LysM" evidence="4">
    <location>
        <begin position="192"/>
        <end position="237"/>
    </location>
</feature>
<feature type="compositionally biased region" description="Pro residues" evidence="1">
    <location>
        <begin position="253"/>
        <end position="274"/>
    </location>
</feature>
<dbReference type="InterPro" id="IPR035940">
    <property type="entry name" value="CAP_sf"/>
</dbReference>
<dbReference type="InterPro" id="IPR018392">
    <property type="entry name" value="LysM"/>
</dbReference>
<dbReference type="Pfam" id="PF00188">
    <property type="entry name" value="CAP"/>
    <property type="match status" value="1"/>
</dbReference>
<evidence type="ECO:0000256" key="2">
    <source>
        <dbReference type="SAM" id="Phobius"/>
    </source>
</evidence>
<feature type="transmembrane region" description="Helical" evidence="2">
    <location>
        <begin position="298"/>
        <end position="319"/>
    </location>
</feature>
<dbReference type="AlphaFoldDB" id="A0A1Y6KA75"/>
<evidence type="ECO:0000256" key="3">
    <source>
        <dbReference type="SAM" id="SignalP"/>
    </source>
</evidence>
<dbReference type="SUPFAM" id="SSF54106">
    <property type="entry name" value="LysM domain"/>
    <property type="match status" value="1"/>
</dbReference>
<gene>
    <name evidence="5" type="ORF">CFX1CAM_1865</name>
</gene>
<accession>A0A1Y6KA75</accession>
<dbReference type="CDD" id="cd05379">
    <property type="entry name" value="CAP_bacterial"/>
    <property type="match status" value="1"/>
</dbReference>
<feature type="region of interest" description="Disordered" evidence="1">
    <location>
        <begin position="241"/>
        <end position="276"/>
    </location>
</feature>
<dbReference type="Proteomes" id="UP000195514">
    <property type="component" value="Chromosome I"/>
</dbReference>
<dbReference type="RefSeq" id="WP_087862733.1">
    <property type="nucleotide sequence ID" value="NZ_LT859958.1"/>
</dbReference>
<dbReference type="InterPro" id="IPR014044">
    <property type="entry name" value="CAP_dom"/>
</dbReference>
<keyword evidence="2" id="KW-1133">Transmembrane helix</keyword>
<dbReference type="CDD" id="cd00118">
    <property type="entry name" value="LysM"/>
    <property type="match status" value="1"/>
</dbReference>
<dbReference type="SUPFAM" id="SSF55797">
    <property type="entry name" value="PR-1-like"/>
    <property type="match status" value="1"/>
</dbReference>
<evidence type="ECO:0000259" key="4">
    <source>
        <dbReference type="PROSITE" id="PS51782"/>
    </source>
</evidence>
<sequence length="322" mass="34457">MREKTQQLILLILALILAFFVQPQPTHAQAGSAADLINAVNQLRQSQGLAPYTVDNYLMGFAQSHSDYMASIGQWTHTRADGTTSFDYGIKENVAMGNNMSIQYCVYTTWSDWVHLQTMTGYASGRVGAGVSSANGIVYYTLNVLPNETVVRQPTTASSNNNPAQPADSSPPSLLVSASQVIIATPNPDGSVIHTVRYGETLWAISEAYDIPIDQILTNSGLSLGTTQVLEGQDLVIIPPADPTVTPTITATPTPPTPTPTQPRPTMTPFPTRTPMPTLTPTTPPSALHRALSNGKNLGLGLILTSGLGIIVVVYLGFLKKR</sequence>
<dbReference type="Pfam" id="PF01476">
    <property type="entry name" value="LysM"/>
    <property type="match status" value="1"/>
</dbReference>
<dbReference type="Gene3D" id="3.10.350.10">
    <property type="entry name" value="LysM domain"/>
    <property type="match status" value="1"/>
</dbReference>
<dbReference type="PROSITE" id="PS51782">
    <property type="entry name" value="LYSM"/>
    <property type="match status" value="1"/>
</dbReference>
<proteinExistence type="predicted"/>
<evidence type="ECO:0000313" key="6">
    <source>
        <dbReference type="Proteomes" id="UP000195514"/>
    </source>
</evidence>
<feature type="chain" id="PRO_5012757465" description="LysM domain-containing protein" evidence="3">
    <location>
        <begin position="29"/>
        <end position="322"/>
    </location>
</feature>
<dbReference type="InterPro" id="IPR036779">
    <property type="entry name" value="LysM_dom_sf"/>
</dbReference>
<organism evidence="5 6">
    <name type="scientific">Candidatus Brevifilum fermentans</name>
    <dbReference type="NCBI Taxonomy" id="1986204"/>
    <lineage>
        <taxon>Bacteria</taxon>
        <taxon>Bacillati</taxon>
        <taxon>Chloroflexota</taxon>
        <taxon>Anaerolineae</taxon>
        <taxon>Anaerolineales</taxon>
        <taxon>Anaerolineaceae</taxon>
        <taxon>Candidatus Brevifilum</taxon>
    </lineage>
</organism>
<keyword evidence="2" id="KW-0812">Transmembrane</keyword>
<evidence type="ECO:0000313" key="5">
    <source>
        <dbReference type="EMBL" id="SMX54930.1"/>
    </source>
</evidence>
<protein>
    <recommendedName>
        <fullName evidence="4">LysM domain-containing protein</fullName>
    </recommendedName>
</protein>
<dbReference type="Gene3D" id="3.40.33.10">
    <property type="entry name" value="CAP"/>
    <property type="match status" value="1"/>
</dbReference>